<sequence>MEDVMAEHTDETVETVEVPTTWEELKAFDERLHDLPDMVQAEDFTPAQTAMYTVTSGRLYERTNRLNELGWFGGGESKKKRKNAEDEIVLALAEYVEYADQWFESLALDKDAYHEWAKGRVLIDLFAIYATLDRFYTERLGKSNTSKTRSESAE</sequence>
<name>A0AB72Z1W0_9BIFI</name>
<dbReference type="EMBL" id="AEHJ01000011">
    <property type="protein sequence ID" value="EFO78151.1"/>
    <property type="molecule type" value="Genomic_DNA"/>
</dbReference>
<evidence type="ECO:0000313" key="1">
    <source>
        <dbReference type="EMBL" id="EFO78151.1"/>
    </source>
</evidence>
<protein>
    <submittedName>
        <fullName evidence="1">Uncharacterized protein</fullName>
    </submittedName>
</protein>
<reference evidence="1 2" key="1">
    <citation type="submission" date="2010-10" db="EMBL/GenBank/DDBJ databases">
        <authorList>
            <person name="Durkin A.S."/>
            <person name="Madupu R."/>
            <person name="Torralba M."/>
            <person name="Gillis M."/>
            <person name="Methe B."/>
            <person name="Sutton G."/>
            <person name="Nelson K.E."/>
        </authorList>
    </citation>
    <scope>NUCLEOTIDE SEQUENCE [LARGE SCALE GENOMIC DNA]</scope>
    <source>
        <strain evidence="1 2">JCVIHMP022</strain>
    </source>
</reference>
<gene>
    <name evidence="1" type="ORF">HMPREF9003_0225</name>
</gene>
<comment type="caution">
    <text evidence="1">The sequence shown here is derived from an EMBL/GenBank/DDBJ whole genome shotgun (WGS) entry which is preliminary data.</text>
</comment>
<accession>A0AB72Z1W0</accession>
<organism evidence="1 2">
    <name type="scientific">Bifidobacterium dentium JCVIHMP022</name>
    <dbReference type="NCBI Taxonomy" id="553191"/>
    <lineage>
        <taxon>Bacteria</taxon>
        <taxon>Bacillati</taxon>
        <taxon>Actinomycetota</taxon>
        <taxon>Actinomycetes</taxon>
        <taxon>Bifidobacteriales</taxon>
        <taxon>Bifidobacteriaceae</taxon>
        <taxon>Bifidobacterium</taxon>
    </lineage>
</organism>
<dbReference type="AlphaFoldDB" id="A0AB72Z1W0"/>
<proteinExistence type="predicted"/>
<dbReference type="Proteomes" id="UP000003457">
    <property type="component" value="Unassembled WGS sequence"/>
</dbReference>
<evidence type="ECO:0000313" key="2">
    <source>
        <dbReference type="Proteomes" id="UP000003457"/>
    </source>
</evidence>